<keyword evidence="1" id="KW-0812">Transmembrane</keyword>
<feature type="transmembrane region" description="Helical" evidence="1">
    <location>
        <begin position="157"/>
        <end position="179"/>
    </location>
</feature>
<feature type="transmembrane region" description="Helical" evidence="1">
    <location>
        <begin position="45"/>
        <end position="65"/>
    </location>
</feature>
<organism evidence="2 3">
    <name type="scientific">Brevifollis gellanilyticus</name>
    <dbReference type="NCBI Taxonomy" id="748831"/>
    <lineage>
        <taxon>Bacteria</taxon>
        <taxon>Pseudomonadati</taxon>
        <taxon>Verrucomicrobiota</taxon>
        <taxon>Verrucomicrobiia</taxon>
        <taxon>Verrucomicrobiales</taxon>
        <taxon>Verrucomicrobiaceae</taxon>
    </lineage>
</organism>
<dbReference type="RefSeq" id="WP_146849494.1">
    <property type="nucleotide sequence ID" value="NZ_BKAG01000006.1"/>
</dbReference>
<evidence type="ECO:0000313" key="3">
    <source>
        <dbReference type="Proteomes" id="UP000321577"/>
    </source>
</evidence>
<keyword evidence="3" id="KW-1185">Reference proteome</keyword>
<feature type="transmembrane region" description="Helical" evidence="1">
    <location>
        <begin position="97"/>
        <end position="117"/>
    </location>
</feature>
<gene>
    <name evidence="2" type="ORF">BGE01nite_12290</name>
</gene>
<dbReference type="AlphaFoldDB" id="A0A512M5D2"/>
<comment type="caution">
    <text evidence="2">The sequence shown here is derived from an EMBL/GenBank/DDBJ whole genome shotgun (WGS) entry which is preliminary data.</text>
</comment>
<dbReference type="EMBL" id="BKAG01000006">
    <property type="protein sequence ID" value="GEP41938.1"/>
    <property type="molecule type" value="Genomic_DNA"/>
</dbReference>
<feature type="transmembrane region" description="Helical" evidence="1">
    <location>
        <begin position="199"/>
        <end position="216"/>
    </location>
</feature>
<dbReference type="Proteomes" id="UP000321577">
    <property type="component" value="Unassembled WGS sequence"/>
</dbReference>
<feature type="transmembrane region" description="Helical" evidence="1">
    <location>
        <begin position="228"/>
        <end position="247"/>
    </location>
</feature>
<accession>A0A512M5D2</accession>
<reference evidence="2 3" key="1">
    <citation type="submission" date="2019-07" db="EMBL/GenBank/DDBJ databases">
        <title>Whole genome shotgun sequence of Brevifollis gellanilyticus NBRC 108608.</title>
        <authorList>
            <person name="Hosoyama A."/>
            <person name="Uohara A."/>
            <person name="Ohji S."/>
            <person name="Ichikawa N."/>
        </authorList>
    </citation>
    <scope>NUCLEOTIDE SEQUENCE [LARGE SCALE GENOMIC DNA]</scope>
    <source>
        <strain evidence="2 3">NBRC 108608</strain>
    </source>
</reference>
<evidence type="ECO:0000313" key="2">
    <source>
        <dbReference type="EMBL" id="GEP41938.1"/>
    </source>
</evidence>
<protein>
    <submittedName>
        <fullName evidence="2">Uncharacterized protein</fullName>
    </submittedName>
</protein>
<keyword evidence="1" id="KW-1133">Transmembrane helix</keyword>
<proteinExistence type="predicted"/>
<sequence length="868" mass="97668">MNLTLHQFNKEFRYLRPRWLVFLAALLVDLAFNMEWILALNTEGVTMIADMLFSAGLWIIGWWLALSTAPEDEAEGGAAFVRTRPLPRHAFVASRGLVWLLLIMLPMTLEVGLYLTLQHRPWSDVGLGMAEELWATSSMAFWVISAALLFRGWEIYLALVVFLAVWGANYGRTVVDFVFEHLSIESSWRTLPVLEPARFIQAAWWIGPAMVLLLLWHQRHHWHVVKRLSAFALLLLITYGLAASPLVKNPFDEPLEQAQIQQLAQAQPVVMRADSFRFTEGVDDQLRSLLNVSAVAEMDGLPRDVMPFWTSNKTVIRQNGHELPMLPPERTRTSGPGMINLWLFEHSLSGALNAGGPEKILAMNSAPEHGRFPFSRMQIPQDLKTPVDVDMHLTAVWARLRELGRAPLQAGARIHSPEAELEVLEVRKNVGARGEPAPGQVTLLVRQSLRTLSDRHAMWPAQPLLSLHAPGKKLLWQNSMQGGNDWRAMRLGWVQMIMEMTFGEVMNAGTGVTEQNLGSQQLVWIKPDYLGTSRHHVQVRDVSLQGNGSISLGGLHSVTALHQRENPRTRFLAAVRQGRVPLADAPIEEAARYVASVYTASAAYEQRRQQDPPGQLVWPGDDREVADLVAPFLLKHPELVQRLNFVTESALSYEIMNSALVQAGVPGFERRPGQPIYRRTVSLPEWPGATQKFESDLWLTDVGNERITSAVVQMLKTRSDDPMRALLASRVPSLGKAWRDFSARPAGKALRYLCKDPAYREKAGAEVSRQYGGLGLTVRFSDRELRIIIAQALMGDSAALSWALRAIGLSREVNPWEAHALLESHESLFGQKITHRQLAQFIRDCRVWTAESFRYDAEKMLWVPQANQ</sequence>
<keyword evidence="1" id="KW-0472">Membrane</keyword>
<name>A0A512M5D2_9BACT</name>
<feature type="transmembrane region" description="Helical" evidence="1">
    <location>
        <begin position="20"/>
        <end position="39"/>
    </location>
</feature>
<feature type="transmembrane region" description="Helical" evidence="1">
    <location>
        <begin position="133"/>
        <end position="150"/>
    </location>
</feature>
<evidence type="ECO:0000256" key="1">
    <source>
        <dbReference type="SAM" id="Phobius"/>
    </source>
</evidence>